<keyword evidence="2" id="KW-0472">Membrane</keyword>
<feature type="region of interest" description="Disordered" evidence="1">
    <location>
        <begin position="178"/>
        <end position="206"/>
    </location>
</feature>
<evidence type="ECO:0000313" key="4">
    <source>
        <dbReference type="WBParaSite" id="PDA_v2.g31316.t1"/>
    </source>
</evidence>
<feature type="transmembrane region" description="Helical" evidence="2">
    <location>
        <begin position="126"/>
        <end position="146"/>
    </location>
</feature>
<feature type="transmembrane region" description="Helical" evidence="2">
    <location>
        <begin position="84"/>
        <end position="106"/>
    </location>
</feature>
<evidence type="ECO:0000256" key="1">
    <source>
        <dbReference type="SAM" id="MobiDB-lite"/>
    </source>
</evidence>
<keyword evidence="2" id="KW-0812">Transmembrane</keyword>
<organism evidence="3 4">
    <name type="scientific">Panagrolaimus davidi</name>
    <dbReference type="NCBI Taxonomy" id="227884"/>
    <lineage>
        <taxon>Eukaryota</taxon>
        <taxon>Metazoa</taxon>
        <taxon>Ecdysozoa</taxon>
        <taxon>Nematoda</taxon>
        <taxon>Chromadorea</taxon>
        <taxon>Rhabditida</taxon>
        <taxon>Tylenchina</taxon>
        <taxon>Panagrolaimomorpha</taxon>
        <taxon>Panagrolaimoidea</taxon>
        <taxon>Panagrolaimidae</taxon>
        <taxon>Panagrolaimus</taxon>
    </lineage>
</organism>
<feature type="compositionally biased region" description="Pro residues" evidence="1">
    <location>
        <begin position="195"/>
        <end position="206"/>
    </location>
</feature>
<keyword evidence="3" id="KW-1185">Reference proteome</keyword>
<accession>A0A914QUT2</accession>
<name>A0A914QUT2_9BILA</name>
<feature type="transmembrane region" description="Helical" evidence="2">
    <location>
        <begin position="12"/>
        <end position="38"/>
    </location>
</feature>
<keyword evidence="2" id="KW-1133">Transmembrane helix</keyword>
<sequence>MSNENLVLNEETSCCGIHVITCAKFVALVGIFSAFFSIISAIFLWYYIPFAIVSLLIYAYVLMGIQLERPSLLLPAEIILSITFVLNVFTVIALVIIGSIAPYSLAQSYAADSGDDIAKARAVIRAAYLITAAIVTISTIYNGFALRVIQKARRYMIETSRMPSSFTSTELPSTYMTTVPPAFAPKPTNPQQQQQPPPPPPYSETL</sequence>
<evidence type="ECO:0000256" key="2">
    <source>
        <dbReference type="SAM" id="Phobius"/>
    </source>
</evidence>
<protein>
    <submittedName>
        <fullName evidence="4">Uncharacterized protein</fullName>
    </submittedName>
</protein>
<dbReference type="Proteomes" id="UP000887578">
    <property type="component" value="Unplaced"/>
</dbReference>
<dbReference type="WBParaSite" id="PDA_v2.g31316.t1">
    <property type="protein sequence ID" value="PDA_v2.g31316.t1"/>
    <property type="gene ID" value="PDA_v2.g31316"/>
</dbReference>
<proteinExistence type="predicted"/>
<dbReference type="AlphaFoldDB" id="A0A914QUT2"/>
<feature type="transmembrane region" description="Helical" evidence="2">
    <location>
        <begin position="44"/>
        <end position="63"/>
    </location>
</feature>
<evidence type="ECO:0000313" key="3">
    <source>
        <dbReference type="Proteomes" id="UP000887578"/>
    </source>
</evidence>
<reference evidence="4" key="1">
    <citation type="submission" date="2022-11" db="UniProtKB">
        <authorList>
            <consortium name="WormBaseParasite"/>
        </authorList>
    </citation>
    <scope>IDENTIFICATION</scope>
</reference>